<dbReference type="InterPro" id="IPR036291">
    <property type="entry name" value="NAD(P)-bd_dom_sf"/>
</dbReference>
<dbReference type="Proteomes" id="UP000291236">
    <property type="component" value="Chromosome"/>
</dbReference>
<keyword evidence="2" id="KW-1185">Reference proteome</keyword>
<evidence type="ECO:0000313" key="1">
    <source>
        <dbReference type="EMBL" id="BBH54001.1"/>
    </source>
</evidence>
<protein>
    <submittedName>
        <fullName evidence="1">Uncharacterized protein</fullName>
    </submittedName>
</protein>
<gene>
    <name evidence="1" type="ORF">JCM31447_24550</name>
</gene>
<sequence>MVMSLADAVMVWESFSRTELILLGSIGEADDIGGVVAFLCTKNAKRVNVQRMEASGGIFL</sequence>
<dbReference type="Gene3D" id="3.40.50.720">
    <property type="entry name" value="NAD(P)-binding Rossmann-like Domain"/>
    <property type="match status" value="1"/>
</dbReference>
<reference evidence="1 2" key="1">
    <citation type="submission" date="2018-12" db="EMBL/GenBank/DDBJ databases">
        <title>Rubrispira sanarue gen. nov., sp., nov., a member of the order Silvanigrellales, isolated from a brackish lake in Hamamatsu Japan.</title>
        <authorList>
            <person name="Maejima Y."/>
            <person name="Iino T."/>
            <person name="Muraguchi Y."/>
            <person name="Fukuda K."/>
            <person name="Nojiri H."/>
            <person name="Ohkuma M."/>
            <person name="Moriuchi R."/>
            <person name="Dohra H."/>
            <person name="Kimbara K."/>
            <person name="Shintani M."/>
        </authorList>
    </citation>
    <scope>NUCLEOTIDE SEQUENCE [LARGE SCALE GENOMIC DNA]</scope>
    <source>
        <strain evidence="1 2">RF1110005</strain>
    </source>
</reference>
<dbReference type="AlphaFoldDB" id="A0A4P2VM41"/>
<dbReference type="SUPFAM" id="SSF51735">
    <property type="entry name" value="NAD(P)-binding Rossmann-fold domains"/>
    <property type="match status" value="1"/>
</dbReference>
<evidence type="ECO:0000313" key="2">
    <source>
        <dbReference type="Proteomes" id="UP000291236"/>
    </source>
</evidence>
<organism evidence="1 2">
    <name type="scientific">Fluviispira sanaruensis</name>
    <dbReference type="NCBI Taxonomy" id="2493639"/>
    <lineage>
        <taxon>Bacteria</taxon>
        <taxon>Pseudomonadati</taxon>
        <taxon>Bdellovibrionota</taxon>
        <taxon>Oligoflexia</taxon>
        <taxon>Silvanigrellales</taxon>
        <taxon>Silvanigrellaceae</taxon>
        <taxon>Fluviispira</taxon>
    </lineage>
</organism>
<accession>A0A4P2VM41</accession>
<dbReference type="KEGG" id="sbf:JCM31447_24550"/>
<name>A0A4P2VM41_FLUSA</name>
<dbReference type="EMBL" id="AP019368">
    <property type="protein sequence ID" value="BBH54001.1"/>
    <property type="molecule type" value="Genomic_DNA"/>
</dbReference>
<proteinExistence type="predicted"/>